<gene>
    <name evidence="1" type="ORF">MQP27_09765</name>
</gene>
<dbReference type="EMBL" id="JALDAY010000003">
    <property type="protein sequence ID" value="MCI3271396.1"/>
    <property type="molecule type" value="Genomic_DNA"/>
</dbReference>
<dbReference type="RefSeq" id="WP_242763910.1">
    <property type="nucleotide sequence ID" value="NZ_JALDAY010000003.1"/>
</dbReference>
<name>A0ABS9Y653_9ACTN</name>
<comment type="caution">
    <text evidence="1">The sequence shown here is derived from an EMBL/GenBank/DDBJ whole genome shotgun (WGS) entry which is preliminary data.</text>
</comment>
<evidence type="ECO:0000313" key="1">
    <source>
        <dbReference type="EMBL" id="MCI3271396.1"/>
    </source>
</evidence>
<keyword evidence="2" id="KW-1185">Reference proteome</keyword>
<dbReference type="Proteomes" id="UP001165269">
    <property type="component" value="Unassembled WGS sequence"/>
</dbReference>
<sequence>MARTYATQADYQSFTGQTPPTDINALLAKASRFLESNVFRLCRYEVDADGYPANTVVKQAFTDAVCAQAEWFDETGDTTGAAGAGWGSVSLGSAQLSRSVTNVTGNASPAREVAPAAVDALSSPDLTPDIFRLGEVCTW</sequence>
<protein>
    <submittedName>
        <fullName evidence="1">Uncharacterized protein</fullName>
    </submittedName>
</protein>
<accession>A0ABS9Y653</accession>
<organism evidence="1 2">
    <name type="scientific">Streptomyces cylindrosporus</name>
    <dbReference type="NCBI Taxonomy" id="2927583"/>
    <lineage>
        <taxon>Bacteria</taxon>
        <taxon>Bacillati</taxon>
        <taxon>Actinomycetota</taxon>
        <taxon>Actinomycetes</taxon>
        <taxon>Kitasatosporales</taxon>
        <taxon>Streptomycetaceae</taxon>
        <taxon>Streptomyces</taxon>
    </lineage>
</organism>
<reference evidence="1" key="1">
    <citation type="submission" date="2022-03" db="EMBL/GenBank/DDBJ databases">
        <title>Streptomyces 7R015 and 7R016 isolated from Barleria lupulina in Thailand.</title>
        <authorList>
            <person name="Kanchanasin P."/>
            <person name="Phongsopitanun W."/>
            <person name="Tanasupawat S."/>
        </authorList>
    </citation>
    <scope>NUCLEOTIDE SEQUENCE</scope>
    <source>
        <strain evidence="1">7R015</strain>
    </source>
</reference>
<proteinExistence type="predicted"/>
<evidence type="ECO:0000313" key="2">
    <source>
        <dbReference type="Proteomes" id="UP001165269"/>
    </source>
</evidence>